<comment type="caution">
    <text evidence="1">The sequence shown here is derived from an EMBL/GenBank/DDBJ whole genome shotgun (WGS) entry which is preliminary data.</text>
</comment>
<proteinExistence type="predicted"/>
<name>A0ABW0TI32_9BACL</name>
<protein>
    <submittedName>
        <fullName evidence="1">Uncharacterized protein</fullName>
    </submittedName>
</protein>
<evidence type="ECO:0000313" key="2">
    <source>
        <dbReference type="Proteomes" id="UP001596109"/>
    </source>
</evidence>
<dbReference type="Proteomes" id="UP001596109">
    <property type="component" value="Unassembled WGS sequence"/>
</dbReference>
<dbReference type="EMBL" id="JBHSNO010000005">
    <property type="protein sequence ID" value="MFC5588648.1"/>
    <property type="molecule type" value="Genomic_DNA"/>
</dbReference>
<keyword evidence="2" id="KW-1185">Reference proteome</keyword>
<sequence length="129" mass="14535">MSNLNQINHANLNGDHVHFTVAEKTKAPEGKPAGKMITDSDEFSFVYLFDVEDGYTYYHFPQAVWPMMVEALKADVDPILSWDDGEVTLNGFKEELTMLIFNIEGNDNYGESFSTAVEQTFSSILQNAE</sequence>
<dbReference type="Pfam" id="PF19785">
    <property type="entry name" value="UPF0738"/>
    <property type="match status" value="1"/>
</dbReference>
<reference evidence="2" key="1">
    <citation type="journal article" date="2019" name="Int. J. Syst. Evol. Microbiol.">
        <title>The Global Catalogue of Microorganisms (GCM) 10K type strain sequencing project: providing services to taxonomists for standard genome sequencing and annotation.</title>
        <authorList>
            <consortium name="The Broad Institute Genomics Platform"/>
            <consortium name="The Broad Institute Genome Sequencing Center for Infectious Disease"/>
            <person name="Wu L."/>
            <person name="Ma J."/>
        </authorList>
    </citation>
    <scope>NUCLEOTIDE SEQUENCE [LARGE SCALE GENOMIC DNA]</scope>
    <source>
        <strain evidence="2">CGMCC 4.1434</strain>
    </source>
</reference>
<evidence type="ECO:0000313" key="1">
    <source>
        <dbReference type="EMBL" id="MFC5588648.1"/>
    </source>
</evidence>
<gene>
    <name evidence="1" type="ORF">ACFPRA_07110</name>
</gene>
<dbReference type="RefSeq" id="WP_381432116.1">
    <property type="nucleotide sequence ID" value="NZ_JBHSNO010000005.1"/>
</dbReference>
<organism evidence="1 2">
    <name type="scientific">Sporosarcina soli</name>
    <dbReference type="NCBI Taxonomy" id="334736"/>
    <lineage>
        <taxon>Bacteria</taxon>
        <taxon>Bacillati</taxon>
        <taxon>Bacillota</taxon>
        <taxon>Bacilli</taxon>
        <taxon>Bacillales</taxon>
        <taxon>Caryophanaceae</taxon>
        <taxon>Sporosarcina</taxon>
    </lineage>
</organism>
<dbReference type="InterPro" id="IPR020908">
    <property type="entry name" value="UPF0738"/>
</dbReference>
<accession>A0ABW0TI32</accession>